<dbReference type="EMBL" id="LNYN01000014">
    <property type="protein sequence ID" value="KTD35473.1"/>
    <property type="molecule type" value="Genomic_DNA"/>
</dbReference>
<evidence type="ECO:0000313" key="3">
    <source>
        <dbReference type="Proteomes" id="UP000054985"/>
    </source>
</evidence>
<sequence>MLSTRFMKTESDSQFQRGDRSTWVVNEFRDPLPLSELQPDTFVNLDGEMKLLSQLSLIGAGILICGGCTSVFDFSKGLFNPDLIEALLTYPQIYYVDHNRKLHTCMRFELFFSTQSVRDKFIKSLPNSAHVYPNTIHSYYSDTQIKATILTKSRESYIEVINKMLEFPEAMLKADQILNDRYFGFDSKVFVKDTPSLDEASHAINNASTIASNLIDSVISNTTSTPEITFVEPSEASLELAQLHPSRSSSPESVDTKVHPNDSTQNLVLVQALIAVQQDKAHAEIASPHIDEPCSSELVSLHIRNQEPDSELTLPELCKKTTELDPLLCDTHSSDITPDDNGNLKSGLIKNSIFTTIRDNTSNHHRAPPSSQRLPTNQETLMTKCFGGCSLL</sequence>
<dbReference type="Proteomes" id="UP000054985">
    <property type="component" value="Unassembled WGS sequence"/>
</dbReference>
<proteinExistence type="predicted"/>
<evidence type="ECO:0000313" key="1">
    <source>
        <dbReference type="EMBL" id="KTD35473.1"/>
    </source>
</evidence>
<accession>A0A378JXC7</accession>
<dbReference type="OrthoDB" id="9894830at2"/>
<reference evidence="2 4" key="2">
    <citation type="submission" date="2018-06" db="EMBL/GenBank/DDBJ databases">
        <authorList>
            <consortium name="Pathogen Informatics"/>
            <person name="Doyle S."/>
        </authorList>
    </citation>
    <scope>NUCLEOTIDE SEQUENCE [LARGE SCALE GENOMIC DNA]</scope>
    <source>
        <strain evidence="2 4">NCTC12239</strain>
    </source>
</reference>
<protein>
    <submittedName>
        <fullName evidence="2">Uncharacterized protein</fullName>
    </submittedName>
</protein>
<name>A0A378JXC7_9GAMM</name>
<dbReference type="RefSeq" id="WP_028383506.1">
    <property type="nucleotide sequence ID" value="NZ_CAAAJG010000002.1"/>
</dbReference>
<dbReference type="Proteomes" id="UP000254040">
    <property type="component" value="Unassembled WGS sequence"/>
</dbReference>
<dbReference type="EMBL" id="UGOG01000001">
    <property type="protein sequence ID" value="STX62058.1"/>
    <property type="molecule type" value="Genomic_DNA"/>
</dbReference>
<evidence type="ECO:0000313" key="4">
    <source>
        <dbReference type="Proteomes" id="UP000254040"/>
    </source>
</evidence>
<gene>
    <name evidence="1" type="ORF">Lmor_0920</name>
    <name evidence="2" type="ORF">NCTC12239_00976</name>
</gene>
<evidence type="ECO:0000313" key="2">
    <source>
        <dbReference type="EMBL" id="STX62058.1"/>
    </source>
</evidence>
<dbReference type="AlphaFoldDB" id="A0A378JXC7"/>
<organism evidence="2 4">
    <name type="scientific">Legionella moravica</name>
    <dbReference type="NCBI Taxonomy" id="39962"/>
    <lineage>
        <taxon>Bacteria</taxon>
        <taxon>Pseudomonadati</taxon>
        <taxon>Pseudomonadota</taxon>
        <taxon>Gammaproteobacteria</taxon>
        <taxon>Legionellales</taxon>
        <taxon>Legionellaceae</taxon>
        <taxon>Legionella</taxon>
    </lineage>
</organism>
<keyword evidence="3" id="KW-1185">Reference proteome</keyword>
<reference evidence="1 3" key="1">
    <citation type="submission" date="2015-11" db="EMBL/GenBank/DDBJ databases">
        <title>Genomic analysis of 38 Legionella species identifies large and diverse effector repertoires.</title>
        <authorList>
            <person name="Burstein D."/>
            <person name="Amaro F."/>
            <person name="Zusman T."/>
            <person name="Lifshitz Z."/>
            <person name="Cohen O."/>
            <person name="Gilbert J.A."/>
            <person name="Pupko T."/>
            <person name="Shuman H.A."/>
            <person name="Segal G."/>
        </authorList>
    </citation>
    <scope>NUCLEOTIDE SEQUENCE [LARGE SCALE GENOMIC DNA]</scope>
    <source>
        <strain evidence="1 3">ATCC 43877</strain>
    </source>
</reference>